<gene>
    <name evidence="1" type="ORF">LSALG_LOCUS11290</name>
</gene>
<accession>A0AA35YD23</accession>
<evidence type="ECO:0000313" key="2">
    <source>
        <dbReference type="Proteomes" id="UP001177003"/>
    </source>
</evidence>
<dbReference type="EMBL" id="OX465078">
    <property type="protein sequence ID" value="CAI9271007.1"/>
    <property type="molecule type" value="Genomic_DNA"/>
</dbReference>
<reference evidence="1" key="1">
    <citation type="submission" date="2023-04" db="EMBL/GenBank/DDBJ databases">
        <authorList>
            <person name="Vijverberg K."/>
            <person name="Xiong W."/>
            <person name="Schranz E."/>
        </authorList>
    </citation>
    <scope>NUCLEOTIDE SEQUENCE</scope>
</reference>
<proteinExistence type="predicted"/>
<sequence>MYFLLISSYKSYLFVMENSSTNTNNIMSYTNILGYVTKTSMLLPEHYDQWDDRMEEYLNGLDESHWSSLTDGPNDPSKVTVVSVTGSSKSLANTKLTMKQHDER</sequence>
<name>A0AA35YD23_LACSI</name>
<dbReference type="Proteomes" id="UP001177003">
    <property type="component" value="Chromosome 2"/>
</dbReference>
<protein>
    <submittedName>
        <fullName evidence="1">Uncharacterized protein</fullName>
    </submittedName>
</protein>
<dbReference type="AlphaFoldDB" id="A0AA35YD23"/>
<organism evidence="1 2">
    <name type="scientific">Lactuca saligna</name>
    <name type="common">Willowleaf lettuce</name>
    <dbReference type="NCBI Taxonomy" id="75948"/>
    <lineage>
        <taxon>Eukaryota</taxon>
        <taxon>Viridiplantae</taxon>
        <taxon>Streptophyta</taxon>
        <taxon>Embryophyta</taxon>
        <taxon>Tracheophyta</taxon>
        <taxon>Spermatophyta</taxon>
        <taxon>Magnoliopsida</taxon>
        <taxon>eudicotyledons</taxon>
        <taxon>Gunneridae</taxon>
        <taxon>Pentapetalae</taxon>
        <taxon>asterids</taxon>
        <taxon>campanulids</taxon>
        <taxon>Asterales</taxon>
        <taxon>Asteraceae</taxon>
        <taxon>Cichorioideae</taxon>
        <taxon>Cichorieae</taxon>
        <taxon>Lactucinae</taxon>
        <taxon>Lactuca</taxon>
    </lineage>
</organism>
<keyword evidence="2" id="KW-1185">Reference proteome</keyword>
<evidence type="ECO:0000313" key="1">
    <source>
        <dbReference type="EMBL" id="CAI9271007.1"/>
    </source>
</evidence>